<dbReference type="AlphaFoldDB" id="A0A7W4IEX1"/>
<dbReference type="EMBL" id="JABEQJ010000022">
    <property type="protein sequence ID" value="MBB2161586.1"/>
    <property type="molecule type" value="Genomic_DNA"/>
</dbReference>
<dbReference type="RefSeq" id="WP_182998417.1">
    <property type="nucleotide sequence ID" value="NZ_JABEQJ010000022.1"/>
</dbReference>
<protein>
    <recommendedName>
        <fullName evidence="1">Type 4 secretion system PilS N-terminal domain-containing protein</fullName>
    </recommendedName>
</protein>
<name>A0A7W4IEX1_9PROT</name>
<evidence type="ECO:0000259" key="1">
    <source>
        <dbReference type="Pfam" id="PF08805"/>
    </source>
</evidence>
<evidence type="ECO:0000313" key="3">
    <source>
        <dbReference type="Proteomes" id="UP000589085"/>
    </source>
</evidence>
<sequence length="175" mass="18094">MERLIAIIAAAVIGTIGLGYVAENTVLSFMHSGTEAAIAQAGDIWSQTRAVYGTTVAGGQTDFTPINNADAIKAGIVPEKSSPDGQTIRGPWQGSTIVLTGTTNTLYEDWNGVPSSACARFALSQPTNGVFVNGTWIVETGVQTGASSAVAQACNRGSTDSLSEVKFSFTETTGQ</sequence>
<dbReference type="SUPFAM" id="SSF54523">
    <property type="entry name" value="Pili subunits"/>
    <property type="match status" value="1"/>
</dbReference>
<gene>
    <name evidence="2" type="ORF">HLH48_15640</name>
</gene>
<dbReference type="Gene3D" id="3.30.1690.10">
    <property type="entry name" value="TcpA-like pilin"/>
    <property type="match status" value="1"/>
</dbReference>
<dbReference type="InterPro" id="IPR045584">
    <property type="entry name" value="Pilin-like"/>
</dbReference>
<accession>A0A7W4IEX1</accession>
<dbReference type="Proteomes" id="UP000589085">
    <property type="component" value="Unassembled WGS sequence"/>
</dbReference>
<comment type="caution">
    <text evidence="2">The sequence shown here is derived from an EMBL/GenBank/DDBJ whole genome shotgun (WGS) entry which is preliminary data.</text>
</comment>
<feature type="domain" description="Type 4 secretion system PilS N-terminal" evidence="1">
    <location>
        <begin position="58"/>
        <end position="161"/>
    </location>
</feature>
<dbReference type="InterPro" id="IPR014911">
    <property type="entry name" value="PilS_N"/>
</dbReference>
<reference evidence="2 3" key="1">
    <citation type="submission" date="2020-04" db="EMBL/GenBank/DDBJ databases">
        <title>Description of novel Gluconacetobacter.</title>
        <authorList>
            <person name="Sombolestani A."/>
        </authorList>
    </citation>
    <scope>NUCLEOTIDE SEQUENCE [LARGE SCALE GENOMIC DNA]</scope>
    <source>
        <strain evidence="2 3">LMG 19747</strain>
    </source>
</reference>
<organism evidence="2 3">
    <name type="scientific">Gluconacetobacter sacchari</name>
    <dbReference type="NCBI Taxonomy" id="92759"/>
    <lineage>
        <taxon>Bacteria</taxon>
        <taxon>Pseudomonadati</taxon>
        <taxon>Pseudomonadota</taxon>
        <taxon>Alphaproteobacteria</taxon>
        <taxon>Acetobacterales</taxon>
        <taxon>Acetobacteraceae</taxon>
        <taxon>Gluconacetobacter</taxon>
    </lineage>
</organism>
<evidence type="ECO:0000313" key="2">
    <source>
        <dbReference type="EMBL" id="MBB2161586.1"/>
    </source>
</evidence>
<dbReference type="Pfam" id="PF08805">
    <property type="entry name" value="PilS"/>
    <property type="match status" value="1"/>
</dbReference>
<proteinExistence type="predicted"/>